<evidence type="ECO:0000256" key="12">
    <source>
        <dbReference type="ARBA" id="ARBA00049754"/>
    </source>
</evidence>
<evidence type="ECO:0000256" key="2">
    <source>
        <dbReference type="ARBA" id="ARBA00005092"/>
    </source>
</evidence>
<keyword evidence="8" id="KW-0414">Isoprene biosynthesis</keyword>
<evidence type="ECO:0000256" key="6">
    <source>
        <dbReference type="ARBA" id="ARBA00022793"/>
    </source>
</evidence>
<dbReference type="STRING" id="519442.Huta_0617"/>
<keyword evidence="6" id="KW-0456">Lyase</keyword>
<name>C7NT82_HALUD</name>
<reference evidence="17 18" key="1">
    <citation type="journal article" date="2009" name="Stand. Genomic Sci.">
        <title>Complete genome sequence of Halorhabdus utahensis type strain (AX-2).</title>
        <authorList>
            <person name="Anderson I."/>
            <person name="Tindall B.J."/>
            <person name="Pomrenke H."/>
            <person name="Goker M."/>
            <person name="Lapidus A."/>
            <person name="Nolan M."/>
            <person name="Copeland A."/>
            <person name="Glavina Del Rio T."/>
            <person name="Chen F."/>
            <person name="Tice H."/>
            <person name="Cheng J.F."/>
            <person name="Lucas S."/>
            <person name="Chertkov O."/>
            <person name="Bruce D."/>
            <person name="Brettin T."/>
            <person name="Detter J.C."/>
            <person name="Han C."/>
            <person name="Goodwin L."/>
            <person name="Land M."/>
            <person name="Hauser L."/>
            <person name="Chang Y.J."/>
            <person name="Jeffries C.D."/>
            <person name="Pitluck S."/>
            <person name="Pati A."/>
            <person name="Mavromatis K."/>
            <person name="Ivanova N."/>
            <person name="Ovchinnikova G."/>
            <person name="Chen A."/>
            <person name="Palaniappan K."/>
            <person name="Chain P."/>
            <person name="Rohde M."/>
            <person name="Bristow J."/>
            <person name="Eisen J.A."/>
            <person name="Markowitz V."/>
            <person name="Hugenholtz P."/>
            <person name="Kyrpides N.C."/>
            <person name="Klenk H.P."/>
        </authorList>
    </citation>
    <scope>NUCLEOTIDE SEQUENCE [LARGE SCALE GENOMIC DNA]</scope>
    <source>
        <strain evidence="18">DSM 12940 / JCM 11049 / AX-2</strain>
    </source>
</reference>
<dbReference type="PANTHER" id="PTHR30108">
    <property type="entry name" value="3-OCTAPRENYL-4-HYDROXYBENZOATE CARBOXY-LYASE-RELATED"/>
    <property type="match status" value="1"/>
</dbReference>
<evidence type="ECO:0000256" key="10">
    <source>
        <dbReference type="ARBA" id="ARBA00049583"/>
    </source>
</evidence>
<evidence type="ECO:0000256" key="5">
    <source>
        <dbReference type="ARBA" id="ARBA00022643"/>
    </source>
</evidence>
<evidence type="ECO:0000256" key="8">
    <source>
        <dbReference type="ARBA" id="ARBA00023229"/>
    </source>
</evidence>
<comment type="cofactor">
    <cofactor evidence="13">
        <name>prenylated FMN</name>
        <dbReference type="ChEBI" id="CHEBI:87746"/>
    </cofactor>
</comment>
<evidence type="ECO:0000256" key="3">
    <source>
        <dbReference type="ARBA" id="ARBA00010021"/>
    </source>
</evidence>
<keyword evidence="4" id="KW-0285">Flavoprotein</keyword>
<dbReference type="Pfam" id="PF20696">
    <property type="entry name" value="UbiD_C"/>
    <property type="match status" value="1"/>
</dbReference>
<dbReference type="Proteomes" id="UP000002071">
    <property type="component" value="Chromosome"/>
</dbReference>
<dbReference type="KEGG" id="hut:Huta_0617"/>
<dbReference type="GO" id="GO:0005737">
    <property type="term" value="C:cytoplasm"/>
    <property type="evidence" value="ECO:0007669"/>
    <property type="project" value="TreeGrafter"/>
</dbReference>
<keyword evidence="6" id="KW-0210">Decarboxylase</keyword>
<evidence type="ECO:0000259" key="16">
    <source>
        <dbReference type="Pfam" id="PF20696"/>
    </source>
</evidence>
<dbReference type="InterPro" id="IPR049381">
    <property type="entry name" value="UbiD-like_C"/>
</dbReference>
<protein>
    <recommendedName>
        <fullName evidence="12">Anhydromevalonate phosphate decarboxylase</fullName>
        <ecNumber evidence="11">4.1.1.126</ecNumber>
    </recommendedName>
</protein>
<evidence type="ECO:0000313" key="17">
    <source>
        <dbReference type="EMBL" id="ACV10804.1"/>
    </source>
</evidence>
<dbReference type="EMBL" id="CP001687">
    <property type="protein sequence ID" value="ACV10804.1"/>
    <property type="molecule type" value="Genomic_DNA"/>
</dbReference>
<dbReference type="InterPro" id="IPR002830">
    <property type="entry name" value="UbiD"/>
</dbReference>
<evidence type="ECO:0000256" key="1">
    <source>
        <dbReference type="ARBA" id="ARBA00001936"/>
    </source>
</evidence>
<dbReference type="SUPFAM" id="SSF50475">
    <property type="entry name" value="FMN-binding split barrel"/>
    <property type="match status" value="1"/>
</dbReference>
<feature type="domain" description="3-octaprenyl-4-hydroxybenzoate carboxy-lyase-like Rift-related" evidence="14">
    <location>
        <begin position="92"/>
        <end position="277"/>
    </location>
</feature>
<dbReference type="RefSeq" id="WP_015788385.1">
    <property type="nucleotide sequence ID" value="NC_013158.1"/>
</dbReference>
<dbReference type="InterPro" id="IPR049383">
    <property type="entry name" value="UbiD-like_N"/>
</dbReference>
<dbReference type="GeneID" id="8382885"/>
<organism evidence="17 18">
    <name type="scientific">Halorhabdus utahensis (strain DSM 12940 / JCM 11049 / AX-2)</name>
    <dbReference type="NCBI Taxonomy" id="519442"/>
    <lineage>
        <taxon>Archaea</taxon>
        <taxon>Methanobacteriati</taxon>
        <taxon>Methanobacteriota</taxon>
        <taxon>Stenosarchaea group</taxon>
        <taxon>Halobacteria</taxon>
        <taxon>Halobacteriales</taxon>
        <taxon>Haloarculaceae</taxon>
        <taxon>Halorhabdus</taxon>
    </lineage>
</organism>
<evidence type="ECO:0000259" key="15">
    <source>
        <dbReference type="Pfam" id="PF20695"/>
    </source>
</evidence>
<dbReference type="AlphaFoldDB" id="C7NT82"/>
<dbReference type="eggNOG" id="arCOG01671">
    <property type="taxonomic scope" value="Archaea"/>
</dbReference>
<feature type="domain" description="3-octaprenyl-4-hydroxybenzoate carboxy-lyase-like N-terminal" evidence="15">
    <location>
        <begin position="15"/>
        <end position="80"/>
    </location>
</feature>
<dbReference type="HOGENOM" id="CLU_023348_5_1_2"/>
<dbReference type="EC" id="4.1.1.126" evidence="11"/>
<sequence length="433" mass="47588">MGLRDFLREEAQTTLTDPVDPRFELPALAVQKETQPTVFEDVEGYPDVRAVANTLGSREMIGWALGVEAASIVDAMGSAMNEPLPVEETADPSFEHVASEPTIDEHVPIPIFYDEHERQYFASSVVIAEDPETGVTNCSFHRMMFDEGNRLVMRLVERHLHDMYSRTEGGLDVAIVMGVHPAVELATATSFAPEKSELALANRLLDGELATADADGIQVPADAEIVMRATITDERSEEGPFVDLSRTWDRTRQQPVVEVDDLYMRPDPYARIIVPGRTEHANLMGIPQEPRIYRIVENTVPTVENVVLTPGGCSWLHGVVQLEKRSEGDPKNAGMAALAGHPSMKKVTVVDSDIDPADPTAVEWATATRMQPDEDITVIENAKGSSLDPSQDYDRGTLAKWIVDATVPGDRDRADFAEVTVPGADEIDLADYQ</sequence>
<dbReference type="PANTHER" id="PTHR30108:SF21">
    <property type="entry name" value="4-HYDROXYBENZOATE DECARBOXYLASE"/>
    <property type="match status" value="1"/>
</dbReference>
<dbReference type="Gene3D" id="3.40.1670.10">
    <property type="entry name" value="UbiD C-terminal domain-like"/>
    <property type="match status" value="1"/>
</dbReference>
<evidence type="ECO:0000256" key="9">
    <source>
        <dbReference type="ARBA" id="ARBA00049054"/>
    </source>
</evidence>
<dbReference type="GO" id="GO:0008299">
    <property type="term" value="P:isoprenoid biosynthetic process"/>
    <property type="evidence" value="ECO:0007669"/>
    <property type="project" value="UniProtKB-KW"/>
</dbReference>
<comment type="function">
    <text evidence="10">Catalyzes the conversion of trans-anhydromevalonate 5-phosphate (tAHMP) into isopentenyl phosphate. Involved in the archaeal mevalonate (MVA) pathway, which provides fundamental precursors for isoprenoid biosynthesis, such as isopentenyl diphosphate (IPP) and dimethylallyl diphosphate (DMAPP).</text>
</comment>
<dbReference type="FunFam" id="3.40.1670.10:FF:000003">
    <property type="entry name" value="Phenolic acid decarboxylase"/>
    <property type="match status" value="1"/>
</dbReference>
<comment type="cofactor">
    <cofactor evidence="1">
        <name>Mn(2+)</name>
        <dbReference type="ChEBI" id="CHEBI:29035"/>
    </cofactor>
</comment>
<evidence type="ECO:0000259" key="14">
    <source>
        <dbReference type="Pfam" id="PF01977"/>
    </source>
</evidence>
<evidence type="ECO:0000256" key="13">
    <source>
        <dbReference type="ARBA" id="ARBA00049936"/>
    </source>
</evidence>
<dbReference type="Pfam" id="PF01977">
    <property type="entry name" value="UbiD"/>
    <property type="match status" value="1"/>
</dbReference>
<dbReference type="NCBIfam" id="TIGR00148">
    <property type="entry name" value="UbiD family decarboxylase"/>
    <property type="match status" value="1"/>
</dbReference>
<evidence type="ECO:0000256" key="11">
    <source>
        <dbReference type="ARBA" id="ARBA00049727"/>
    </source>
</evidence>
<keyword evidence="5" id="KW-0288">FMN</keyword>
<gene>
    <name evidence="17" type="ordered locus">Huta_0617</name>
</gene>
<dbReference type="OrthoDB" id="8480at2157"/>
<comment type="similarity">
    <text evidence="3">Belongs to the UbiD family.</text>
</comment>
<comment type="catalytic activity">
    <reaction evidence="9">
        <text>(2E)-3-methyl-5-phosphooxypent-2-enoate + H(+) = isopentenyl phosphate + CO2</text>
        <dbReference type="Rhea" id="RHEA:78971"/>
        <dbReference type="ChEBI" id="CHEBI:15378"/>
        <dbReference type="ChEBI" id="CHEBI:16526"/>
        <dbReference type="ChEBI" id="CHEBI:65078"/>
        <dbReference type="ChEBI" id="CHEBI:229665"/>
        <dbReference type="EC" id="4.1.1.126"/>
    </reaction>
    <physiologicalReaction direction="left-to-right" evidence="9">
        <dbReference type="Rhea" id="RHEA:78972"/>
    </physiologicalReaction>
</comment>
<dbReference type="GO" id="GO:0016831">
    <property type="term" value="F:carboxy-lyase activity"/>
    <property type="evidence" value="ECO:0007669"/>
    <property type="project" value="UniProtKB-KW"/>
</dbReference>
<accession>C7NT82</accession>
<keyword evidence="18" id="KW-1185">Reference proteome</keyword>
<dbReference type="InterPro" id="IPR048304">
    <property type="entry name" value="UbiD_Rift_dom"/>
</dbReference>
<evidence type="ECO:0000256" key="7">
    <source>
        <dbReference type="ARBA" id="ARBA00023211"/>
    </source>
</evidence>
<evidence type="ECO:0000313" key="18">
    <source>
        <dbReference type="Proteomes" id="UP000002071"/>
    </source>
</evidence>
<feature type="domain" description="3-octaprenyl-4-hydroxybenzoate carboxy-lyase-like C-terminal" evidence="16">
    <location>
        <begin position="282"/>
        <end position="405"/>
    </location>
</feature>
<keyword evidence="7" id="KW-0464">Manganese</keyword>
<comment type="pathway">
    <text evidence="2">Isoprenoid biosynthesis; isopentenyl diphosphate biosynthesis via mevalonate pathway.</text>
</comment>
<dbReference type="SUPFAM" id="SSF143968">
    <property type="entry name" value="UbiD C-terminal domain-like"/>
    <property type="match status" value="1"/>
</dbReference>
<evidence type="ECO:0000256" key="4">
    <source>
        <dbReference type="ARBA" id="ARBA00022630"/>
    </source>
</evidence>
<proteinExistence type="inferred from homology"/>
<dbReference type="Pfam" id="PF20695">
    <property type="entry name" value="UbiD_N"/>
    <property type="match status" value="1"/>
</dbReference>